<dbReference type="Proteomes" id="UP000246171">
    <property type="component" value="Unassembled WGS sequence"/>
</dbReference>
<dbReference type="RefSeq" id="XP_025389671.1">
    <property type="nucleotide sequence ID" value="XM_025526937.1"/>
</dbReference>
<feature type="chain" id="PRO_5016285127" description="Secreted protein" evidence="1">
    <location>
        <begin position="24"/>
        <end position="74"/>
    </location>
</feature>
<evidence type="ECO:0008006" key="4">
    <source>
        <dbReference type="Google" id="ProtNLM"/>
    </source>
</evidence>
<proteinExistence type="predicted"/>
<evidence type="ECO:0000313" key="2">
    <source>
        <dbReference type="EMBL" id="PWY76681.1"/>
    </source>
</evidence>
<evidence type="ECO:0000256" key="1">
    <source>
        <dbReference type="SAM" id="SignalP"/>
    </source>
</evidence>
<sequence>MQLCGIDSLFCLHALLLTFRCNGHAPSAQDLISSVARRSLASTTIDPGNFVRTVGRFRDLNPLSFAVHMSINTS</sequence>
<dbReference type="VEuPathDB" id="FungiDB:BO83DRAFT_236487"/>
<evidence type="ECO:0000313" key="3">
    <source>
        <dbReference type="Proteomes" id="UP000246171"/>
    </source>
</evidence>
<dbReference type="AlphaFoldDB" id="A0A317VTP0"/>
<keyword evidence="3" id="KW-1185">Reference proteome</keyword>
<organism evidence="2 3">
    <name type="scientific">Aspergillus eucalypticola (strain CBS 122712 / IBT 29274)</name>
    <dbReference type="NCBI Taxonomy" id="1448314"/>
    <lineage>
        <taxon>Eukaryota</taxon>
        <taxon>Fungi</taxon>
        <taxon>Dikarya</taxon>
        <taxon>Ascomycota</taxon>
        <taxon>Pezizomycotina</taxon>
        <taxon>Eurotiomycetes</taxon>
        <taxon>Eurotiomycetidae</taxon>
        <taxon>Eurotiales</taxon>
        <taxon>Aspergillaceae</taxon>
        <taxon>Aspergillus</taxon>
        <taxon>Aspergillus subgen. Circumdati</taxon>
    </lineage>
</organism>
<accession>A0A317VTP0</accession>
<comment type="caution">
    <text evidence="2">The sequence shown here is derived from an EMBL/GenBank/DDBJ whole genome shotgun (WGS) entry which is preliminary data.</text>
</comment>
<name>A0A317VTP0_ASPEC</name>
<feature type="signal peptide" evidence="1">
    <location>
        <begin position="1"/>
        <end position="23"/>
    </location>
</feature>
<dbReference type="EMBL" id="MSFU01000008">
    <property type="protein sequence ID" value="PWY76681.1"/>
    <property type="molecule type" value="Genomic_DNA"/>
</dbReference>
<keyword evidence="1" id="KW-0732">Signal</keyword>
<dbReference type="GeneID" id="37048899"/>
<gene>
    <name evidence="2" type="ORF">BO83DRAFT_236487</name>
</gene>
<reference evidence="2" key="1">
    <citation type="submission" date="2016-12" db="EMBL/GenBank/DDBJ databases">
        <title>The genomes of Aspergillus section Nigri reveals drivers in fungal speciation.</title>
        <authorList>
            <consortium name="DOE Joint Genome Institute"/>
            <person name="Vesth T.C."/>
            <person name="Nybo J."/>
            <person name="Theobald S."/>
            <person name="Brandl J."/>
            <person name="Frisvad J.C."/>
            <person name="Nielsen K.F."/>
            <person name="Lyhne E.K."/>
            <person name="Kogle M.E."/>
            <person name="Kuo A."/>
            <person name="Riley R."/>
            <person name="Clum A."/>
            <person name="Nolan M."/>
            <person name="Lipzen A."/>
            <person name="Salamov A."/>
            <person name="Henrissat B."/>
            <person name="Wiebenga A."/>
            <person name="De vries R.P."/>
            <person name="Grigoriev I.V."/>
            <person name="Mortensen U.H."/>
            <person name="Andersen M.R."/>
            <person name="Baker S.E."/>
        </authorList>
    </citation>
    <scope>NUCLEOTIDE SEQUENCE</scope>
    <source>
        <strain evidence="2">CBS 122712</strain>
    </source>
</reference>
<protein>
    <recommendedName>
        <fullName evidence="4">Secreted protein</fullName>
    </recommendedName>
</protein>